<sequence length="295" mass="32428">MLVRFVLPPWPWCYTRCLKKVVHMYLSDTKIRELIDRKVLLNADVSNIGQVTHDLRADGFFIDGNKRTEVKLNPGDSMFVSCVECVQLPRDLTASVLLRNSRIRQGLSLDAPLYFPGHVTRLFYCVTNVSGDVISLDRSKGIAQMAFQHVDGTVANPYDGAFSDELDFSGLAGYSDIYAGELKKVDNKREEVEHIESRIYSNILALFAIFAAIFTLVDVNANGVSDKISTVRFTALDLLIIGGFLILASAIGALLARDGSKKTWLPLILGIVCIAAAVVLACFEAVGIPVLPQCL</sequence>
<dbReference type="SUPFAM" id="SSF51283">
    <property type="entry name" value="dUTPase-like"/>
    <property type="match status" value="1"/>
</dbReference>
<protein>
    <submittedName>
        <fullName evidence="2">Deoxycytidine triphosphate deaminase</fullName>
    </submittedName>
</protein>
<organism evidence="2">
    <name type="scientific">Collinsella intestinalis</name>
    <dbReference type="NCBI Taxonomy" id="147207"/>
    <lineage>
        <taxon>Bacteria</taxon>
        <taxon>Bacillati</taxon>
        <taxon>Actinomycetota</taxon>
        <taxon>Coriobacteriia</taxon>
        <taxon>Coriobacteriales</taxon>
        <taxon>Coriobacteriaceae</taxon>
        <taxon>Collinsella</taxon>
    </lineage>
</organism>
<proteinExistence type="predicted"/>
<accession>A0A6N3BHH8</accession>
<dbReference type="InterPro" id="IPR036157">
    <property type="entry name" value="dUTPase-like_sf"/>
</dbReference>
<dbReference type="Gene3D" id="2.70.40.10">
    <property type="match status" value="1"/>
</dbReference>
<evidence type="ECO:0000256" key="1">
    <source>
        <dbReference type="SAM" id="Phobius"/>
    </source>
</evidence>
<reference evidence="2" key="1">
    <citation type="submission" date="2019-11" db="EMBL/GenBank/DDBJ databases">
        <authorList>
            <person name="Feng L."/>
        </authorList>
    </citation>
    <scope>NUCLEOTIDE SEQUENCE</scope>
    <source>
        <strain evidence="2">CintestinalisLFYP54</strain>
    </source>
</reference>
<feature type="transmembrane region" description="Helical" evidence="1">
    <location>
        <begin position="267"/>
        <end position="291"/>
    </location>
</feature>
<evidence type="ECO:0000313" key="2">
    <source>
        <dbReference type="EMBL" id="VYU02624.1"/>
    </source>
</evidence>
<feature type="transmembrane region" description="Helical" evidence="1">
    <location>
        <begin position="199"/>
        <end position="221"/>
    </location>
</feature>
<dbReference type="AlphaFoldDB" id="A0A6N3BHH8"/>
<gene>
    <name evidence="2" type="ORF">CILFYP54_00563</name>
</gene>
<keyword evidence="1" id="KW-0812">Transmembrane</keyword>
<keyword evidence="1" id="KW-1133">Transmembrane helix</keyword>
<keyword evidence="1" id="KW-0472">Membrane</keyword>
<feature type="transmembrane region" description="Helical" evidence="1">
    <location>
        <begin position="233"/>
        <end position="255"/>
    </location>
</feature>
<name>A0A6N3BHH8_9ACTN</name>
<dbReference type="EMBL" id="CACRTN010000014">
    <property type="protein sequence ID" value="VYU02624.1"/>
    <property type="molecule type" value="Genomic_DNA"/>
</dbReference>